<sequence length="227" mass="25560">MSMQGLHTDCKRIIASLSHLKNADLDEIMNDDEKIESLIGNLDQCYLMNLESEKERILTSINSLSDANLAREPELVEGREKVEELSAEGEELSKTVEEKYKDLRDKGGFMSTETALALLQTAASEMEEESDDLAKSFLDSDKDLDSFLDVFLVKRKVMHMRLVKAEKMAKLISQDGFYGQTNYINAPPMNINSNYFPGVPSVAPNAVPYPSGPINMPMPDMKFFQNY</sequence>
<dbReference type="SUPFAM" id="SSF140111">
    <property type="entry name" value="Endosomal sorting complex assembly domain"/>
    <property type="match status" value="1"/>
</dbReference>
<evidence type="ECO:0000256" key="4">
    <source>
        <dbReference type="ARBA" id="ARBA00022753"/>
    </source>
</evidence>
<comment type="subcellular location">
    <subcellularLocation>
        <location evidence="1">Late endosome membrane</location>
        <topology evidence="1">Peripheral membrane protein</topology>
    </subcellularLocation>
</comment>
<dbReference type="InterPro" id="IPR009851">
    <property type="entry name" value="Mod_r"/>
</dbReference>
<dbReference type="Proteomes" id="UP000695000">
    <property type="component" value="Unplaced"/>
</dbReference>
<feature type="domain" description="VPS37 C-terminal" evidence="9">
    <location>
        <begin position="93"/>
        <end position="183"/>
    </location>
</feature>
<evidence type="ECO:0000256" key="7">
    <source>
        <dbReference type="PROSITE-ProRule" id="PRU00646"/>
    </source>
</evidence>
<feature type="coiled-coil region" evidence="8">
    <location>
        <begin position="47"/>
        <end position="136"/>
    </location>
</feature>
<keyword evidence="5 7" id="KW-0653">Protein transport</keyword>
<dbReference type="PANTHER" id="PTHR13678">
    <property type="entry name" value="VACUOLAR PROTEIN SORTING-ASSOCIATED PROTEIN 37"/>
    <property type="match status" value="1"/>
</dbReference>
<dbReference type="Gene3D" id="1.10.287.660">
    <property type="entry name" value="Helix hairpin bin"/>
    <property type="match status" value="1"/>
</dbReference>
<keyword evidence="8" id="KW-0175">Coiled coil</keyword>
<accession>A0ABM1MIN3</accession>
<dbReference type="InterPro" id="IPR037202">
    <property type="entry name" value="ESCRT_assembly_dom"/>
</dbReference>
<evidence type="ECO:0000256" key="8">
    <source>
        <dbReference type="SAM" id="Coils"/>
    </source>
</evidence>
<proteinExistence type="inferred from homology"/>
<gene>
    <name evidence="11" type="primary">LOC108561136</name>
</gene>
<dbReference type="GeneID" id="108561136"/>
<evidence type="ECO:0000256" key="2">
    <source>
        <dbReference type="ARBA" id="ARBA00007617"/>
    </source>
</evidence>
<evidence type="ECO:0000256" key="1">
    <source>
        <dbReference type="ARBA" id="ARBA00004633"/>
    </source>
</evidence>
<reference evidence="11" key="1">
    <citation type="submission" date="2025-08" db="UniProtKB">
        <authorList>
            <consortium name="RefSeq"/>
        </authorList>
    </citation>
    <scope>IDENTIFICATION</scope>
    <source>
        <tissue evidence="11">Whole Larva</tissue>
    </source>
</reference>
<evidence type="ECO:0000256" key="5">
    <source>
        <dbReference type="ARBA" id="ARBA00022927"/>
    </source>
</evidence>
<organism evidence="10 11">
    <name type="scientific">Nicrophorus vespilloides</name>
    <name type="common">Boreal carrion beetle</name>
    <dbReference type="NCBI Taxonomy" id="110193"/>
    <lineage>
        <taxon>Eukaryota</taxon>
        <taxon>Metazoa</taxon>
        <taxon>Ecdysozoa</taxon>
        <taxon>Arthropoda</taxon>
        <taxon>Hexapoda</taxon>
        <taxon>Insecta</taxon>
        <taxon>Pterygota</taxon>
        <taxon>Neoptera</taxon>
        <taxon>Endopterygota</taxon>
        <taxon>Coleoptera</taxon>
        <taxon>Polyphaga</taxon>
        <taxon>Staphyliniformia</taxon>
        <taxon>Silphidae</taxon>
        <taxon>Nicrophorinae</taxon>
        <taxon>Nicrophorus</taxon>
    </lineage>
</organism>
<evidence type="ECO:0000256" key="3">
    <source>
        <dbReference type="ARBA" id="ARBA00022448"/>
    </source>
</evidence>
<dbReference type="InterPro" id="IPR029012">
    <property type="entry name" value="Helix_hairpin_bin_sf"/>
</dbReference>
<evidence type="ECO:0000313" key="10">
    <source>
        <dbReference type="Proteomes" id="UP000695000"/>
    </source>
</evidence>
<evidence type="ECO:0000256" key="6">
    <source>
        <dbReference type="ARBA" id="ARBA00025010"/>
    </source>
</evidence>
<keyword evidence="3 7" id="KW-0813">Transport</keyword>
<evidence type="ECO:0000259" key="9">
    <source>
        <dbReference type="PROSITE" id="PS51314"/>
    </source>
</evidence>
<dbReference type="PANTHER" id="PTHR13678:SF27">
    <property type="entry name" value="LD45836P"/>
    <property type="match status" value="1"/>
</dbReference>
<dbReference type="Pfam" id="PF07200">
    <property type="entry name" value="Mod_r"/>
    <property type="match status" value="1"/>
</dbReference>
<comment type="function">
    <text evidence="6">Component of the ESCRT-I complex, a regulator of vesicular trafficking process. Required for the sorting of endocytic ubiquitinated cargos into multivesicular bodies. May be involved in cell growth and differentiation.</text>
</comment>
<dbReference type="PROSITE" id="PS51314">
    <property type="entry name" value="VPS37_C"/>
    <property type="match status" value="1"/>
</dbReference>
<comment type="similarity">
    <text evidence="2">Belongs to the VPS37 family.</text>
</comment>
<name>A0ABM1MIN3_NICVS</name>
<evidence type="ECO:0000313" key="11">
    <source>
        <dbReference type="RefSeq" id="XP_017774433.1"/>
    </source>
</evidence>
<keyword evidence="4" id="KW-0967">Endosome</keyword>
<protein>
    <submittedName>
        <fullName evidence="11">Vacuolar protein sorting-associated protein 37B</fullName>
    </submittedName>
</protein>
<keyword evidence="10" id="KW-1185">Reference proteome</keyword>
<dbReference type="RefSeq" id="XP_017774433.1">
    <property type="nucleotide sequence ID" value="XM_017918944.1"/>
</dbReference>